<comment type="caution">
    <text evidence="1">The sequence shown here is derived from an EMBL/GenBank/DDBJ whole genome shotgun (WGS) entry which is preliminary data.</text>
</comment>
<name>A0ABQ0G9V2_9PEZI</name>
<gene>
    <name evidence="1" type="ORF">MFIFM68171_04721</name>
</gene>
<reference evidence="1 2" key="1">
    <citation type="submission" date="2024-09" db="EMBL/GenBank/DDBJ databases">
        <title>Itraconazole resistance in Madurella fahalii resulting from another homologue of gene encoding cytochrome P450 14-alpha sterol demethylase (CYP51).</title>
        <authorList>
            <person name="Yoshioka I."/>
            <person name="Fahal A.H."/>
            <person name="Kaneko S."/>
            <person name="Yaguchi T."/>
        </authorList>
    </citation>
    <scope>NUCLEOTIDE SEQUENCE [LARGE SCALE GENOMIC DNA]</scope>
    <source>
        <strain evidence="1 2">IFM 68171</strain>
    </source>
</reference>
<dbReference type="GeneID" id="98175464"/>
<dbReference type="Proteomes" id="UP001628179">
    <property type="component" value="Unassembled WGS sequence"/>
</dbReference>
<organism evidence="1 2">
    <name type="scientific">Madurella fahalii</name>
    <dbReference type="NCBI Taxonomy" id="1157608"/>
    <lineage>
        <taxon>Eukaryota</taxon>
        <taxon>Fungi</taxon>
        <taxon>Dikarya</taxon>
        <taxon>Ascomycota</taxon>
        <taxon>Pezizomycotina</taxon>
        <taxon>Sordariomycetes</taxon>
        <taxon>Sordariomycetidae</taxon>
        <taxon>Sordariales</taxon>
        <taxon>Sordariales incertae sedis</taxon>
        <taxon>Madurella</taxon>
    </lineage>
</organism>
<evidence type="ECO:0000313" key="2">
    <source>
        <dbReference type="Proteomes" id="UP001628179"/>
    </source>
</evidence>
<sequence>MPPGTIAPFKAVATQYRDMELHIYANMLNGLTGGVIWQAGTSSTSASVRNKYVWGVDSEGYLKVANPIPPYSYEYVAYFTTTMSGSRWLQVNTRQSVENAIANGGSISKVKACADSVTGELMLDAAGRKNILWCGSQLWMSAGDGSDINRGECSQIFPKAVAA</sequence>
<dbReference type="EMBL" id="BAAFSV010000002">
    <property type="protein sequence ID" value="GAB1314511.1"/>
    <property type="molecule type" value="Genomic_DNA"/>
</dbReference>
<evidence type="ECO:0000313" key="1">
    <source>
        <dbReference type="EMBL" id="GAB1314511.1"/>
    </source>
</evidence>
<accession>A0ABQ0G9V2</accession>
<protein>
    <submittedName>
        <fullName evidence="1">Uncharacterized protein</fullName>
    </submittedName>
</protein>
<keyword evidence="2" id="KW-1185">Reference proteome</keyword>
<dbReference type="RefSeq" id="XP_070916242.1">
    <property type="nucleotide sequence ID" value="XM_071060141.1"/>
</dbReference>
<proteinExistence type="predicted"/>